<dbReference type="RefSeq" id="WP_257702158.1">
    <property type="nucleotide sequence ID" value="NZ_CP102451.1"/>
</dbReference>
<organism evidence="6 7">
    <name type="scientific">Vagococcus luciliae</name>
    <dbReference type="NCBI Taxonomy" id="2920380"/>
    <lineage>
        <taxon>Bacteria</taxon>
        <taxon>Bacillati</taxon>
        <taxon>Bacillota</taxon>
        <taxon>Bacilli</taxon>
        <taxon>Lactobacillales</taxon>
        <taxon>Enterococcaceae</taxon>
        <taxon>Vagococcus</taxon>
    </lineage>
</organism>
<evidence type="ECO:0000256" key="3">
    <source>
        <dbReference type="ARBA" id="ARBA00023163"/>
    </source>
</evidence>
<reference evidence="6" key="2">
    <citation type="submission" date="2022-08" db="EMBL/GenBank/DDBJ databases">
        <authorList>
            <person name="Poehlein A."/>
            <person name="Guzman J."/>
            <person name="Daniel R."/>
            <person name="Vilcinskas A."/>
        </authorList>
    </citation>
    <scope>NUCLEOTIDE SEQUENCE</scope>
    <source>
        <strain evidence="6">G314FT</strain>
    </source>
</reference>
<keyword evidence="7" id="KW-1185">Reference proteome</keyword>
<dbReference type="InterPro" id="IPR035472">
    <property type="entry name" value="RpiR-like_SIS"/>
</dbReference>
<feature type="domain" description="HTH rpiR-type" evidence="4">
    <location>
        <begin position="1"/>
        <end position="77"/>
    </location>
</feature>
<evidence type="ECO:0000256" key="1">
    <source>
        <dbReference type="ARBA" id="ARBA00023015"/>
    </source>
</evidence>
<name>A0ABY5NYY8_9ENTE</name>
<feature type="domain" description="SIS" evidence="5">
    <location>
        <begin position="111"/>
        <end position="251"/>
    </location>
</feature>
<dbReference type="PANTHER" id="PTHR30514:SF21">
    <property type="entry name" value="RPIR-FAMILY TRANSCRIPTIONAL REGULATOR"/>
    <property type="match status" value="1"/>
</dbReference>
<dbReference type="EMBL" id="CP102451">
    <property type="protein sequence ID" value="UUV98646.1"/>
    <property type="molecule type" value="Genomic_DNA"/>
</dbReference>
<dbReference type="SUPFAM" id="SSF53697">
    <property type="entry name" value="SIS domain"/>
    <property type="match status" value="1"/>
</dbReference>
<evidence type="ECO:0000256" key="2">
    <source>
        <dbReference type="ARBA" id="ARBA00023125"/>
    </source>
</evidence>
<gene>
    <name evidence="6" type="primary">murR</name>
    <name evidence="6" type="ORF">G314FT_08000</name>
</gene>
<dbReference type="SUPFAM" id="SSF46689">
    <property type="entry name" value="Homeodomain-like"/>
    <property type="match status" value="1"/>
</dbReference>
<dbReference type="Gene3D" id="3.40.50.10490">
    <property type="entry name" value="Glucose-6-phosphate isomerase like protein, domain 1"/>
    <property type="match status" value="1"/>
</dbReference>
<keyword evidence="2" id="KW-0238">DNA-binding</keyword>
<dbReference type="Pfam" id="PF01380">
    <property type="entry name" value="SIS"/>
    <property type="match status" value="1"/>
</dbReference>
<dbReference type="Gene3D" id="1.10.10.10">
    <property type="entry name" value="Winged helix-like DNA-binding domain superfamily/Winged helix DNA-binding domain"/>
    <property type="match status" value="1"/>
</dbReference>
<dbReference type="InterPro" id="IPR009057">
    <property type="entry name" value="Homeodomain-like_sf"/>
</dbReference>
<keyword evidence="3" id="KW-0804">Transcription</keyword>
<dbReference type="CDD" id="cd05013">
    <property type="entry name" value="SIS_RpiR"/>
    <property type="match status" value="1"/>
</dbReference>
<dbReference type="InterPro" id="IPR046348">
    <property type="entry name" value="SIS_dom_sf"/>
</dbReference>
<accession>A0ABY5NYY8</accession>
<evidence type="ECO:0000313" key="7">
    <source>
        <dbReference type="Proteomes" id="UP001058273"/>
    </source>
</evidence>
<sequence length="277" mass="30924">MTILEEIQQKFPSFSDKEKKIATYLLKNSDTLTNINISTLAKETNTSPATITRFAKKLNQNGFVDLKIQLSAVPAVHIENDMAINSDVYNFYTKVIEQTEQMVKQEDLENVVQTIKKAPRIFIFGVGSSGLTALEFTQRLMRMGLNVVSTTDSHMMLITSSMAVSGDLVIGISASGETTDVNEAILCSKQNGAHIVSITSFPESTLSKLSDTSLLVYNSAFIGRERFINSQFAIMYQIDVISTMLLEDNQLNDRMNQTIKVITRNSLNEELKRNEKS</sequence>
<reference evidence="6" key="1">
    <citation type="submission" date="2022-08" db="EMBL/GenBank/DDBJ databases">
        <title>Genome sequence of Vagococcus luciliae DSM 112651.</title>
        <authorList>
            <person name="Juan G."/>
            <person name="Anja P."/>
            <person name="Rolf D."/>
            <person name="Kampfer P."/>
            <person name="Vilcinskas A."/>
        </authorList>
    </citation>
    <scope>NUCLEOTIDE SEQUENCE</scope>
    <source>
        <strain evidence="6">G314FT</strain>
    </source>
</reference>
<keyword evidence="1" id="KW-0805">Transcription regulation</keyword>
<dbReference type="PROSITE" id="PS51464">
    <property type="entry name" value="SIS"/>
    <property type="match status" value="1"/>
</dbReference>
<dbReference type="InterPro" id="IPR001347">
    <property type="entry name" value="SIS_dom"/>
</dbReference>
<dbReference type="Proteomes" id="UP001058273">
    <property type="component" value="Chromosome"/>
</dbReference>
<evidence type="ECO:0000259" key="5">
    <source>
        <dbReference type="PROSITE" id="PS51464"/>
    </source>
</evidence>
<evidence type="ECO:0000313" key="6">
    <source>
        <dbReference type="EMBL" id="UUV98646.1"/>
    </source>
</evidence>
<dbReference type="Pfam" id="PF01418">
    <property type="entry name" value="HTH_6"/>
    <property type="match status" value="1"/>
</dbReference>
<dbReference type="PANTHER" id="PTHR30514">
    <property type="entry name" value="GLUCOKINASE"/>
    <property type="match status" value="1"/>
</dbReference>
<dbReference type="InterPro" id="IPR000281">
    <property type="entry name" value="HTH_RpiR"/>
</dbReference>
<protein>
    <submittedName>
        <fullName evidence="6">HTH-type transcriptional regulator MurR</fullName>
    </submittedName>
</protein>
<dbReference type="InterPro" id="IPR047640">
    <property type="entry name" value="RpiR-like"/>
</dbReference>
<evidence type="ECO:0000259" key="4">
    <source>
        <dbReference type="PROSITE" id="PS51071"/>
    </source>
</evidence>
<dbReference type="InterPro" id="IPR036388">
    <property type="entry name" value="WH-like_DNA-bd_sf"/>
</dbReference>
<dbReference type="PROSITE" id="PS51071">
    <property type="entry name" value="HTH_RPIR"/>
    <property type="match status" value="1"/>
</dbReference>
<proteinExistence type="predicted"/>